<accession>A0ABW1HUQ5</accession>
<evidence type="ECO:0000313" key="1">
    <source>
        <dbReference type="EMBL" id="MFC5945121.1"/>
    </source>
</evidence>
<dbReference type="Proteomes" id="UP001596207">
    <property type="component" value="Unassembled WGS sequence"/>
</dbReference>
<dbReference type="EMBL" id="JBHSQQ010000265">
    <property type="protein sequence ID" value="MFC5945121.1"/>
    <property type="molecule type" value="Genomic_DNA"/>
</dbReference>
<comment type="caution">
    <text evidence="1">The sequence shown here is derived from an EMBL/GenBank/DDBJ whole genome shotgun (WGS) entry which is preliminary data.</text>
</comment>
<sequence>MTATTEPATDREAALHRLLQRLAGQVPDELVGEARQWLAAGQTTEVAQALAFTCLTGHIPVTGAEADLLAGILSDAGEDVGVLTGLHRGAGGPPVAYGMAPVGPQVLAEPGIRVPYSLDLTVGGDGPGGPDDLDRVAVAAVAAEPGPVGLWRAWRYPTLDARHPPPKRLYLVQGGEPVALAARVGSALEAAGERHPLVEVFADPGELPQYQRRAWAYSALLWAARPAEPLRMAAAPDPAAPPATLTDDEAERVAAYLGAGVPLLASPERAADVFDPEHHADAVPTGIRGDGRWLWSEAVAYYTDHYGLAPEPDLLAAIRAADHAAPVVDAVAVHRSLSFLFAAMCDAEQIGVNHSGEPHVVGA</sequence>
<dbReference type="RefSeq" id="WP_353898575.1">
    <property type="nucleotide sequence ID" value="NZ_CP158970.1"/>
</dbReference>
<evidence type="ECO:0000313" key="2">
    <source>
        <dbReference type="Proteomes" id="UP001596207"/>
    </source>
</evidence>
<name>A0ABW1HUQ5_9ACTN</name>
<protein>
    <submittedName>
        <fullName evidence="1">Uncharacterized protein</fullName>
    </submittedName>
</protein>
<reference evidence="2" key="1">
    <citation type="journal article" date="2019" name="Int. J. Syst. Evol. Microbiol.">
        <title>The Global Catalogue of Microorganisms (GCM) 10K type strain sequencing project: providing services to taxonomists for standard genome sequencing and annotation.</title>
        <authorList>
            <consortium name="The Broad Institute Genomics Platform"/>
            <consortium name="The Broad Institute Genome Sequencing Center for Infectious Disease"/>
            <person name="Wu L."/>
            <person name="Ma J."/>
        </authorList>
    </citation>
    <scope>NUCLEOTIDE SEQUENCE [LARGE SCALE GENOMIC DNA]</scope>
    <source>
        <strain evidence="2">CGMCC 4.7173</strain>
    </source>
</reference>
<organism evidence="1 2">
    <name type="scientific">Micromonospora harpali</name>
    <dbReference type="NCBI Taxonomy" id="1490225"/>
    <lineage>
        <taxon>Bacteria</taxon>
        <taxon>Bacillati</taxon>
        <taxon>Actinomycetota</taxon>
        <taxon>Actinomycetes</taxon>
        <taxon>Micromonosporales</taxon>
        <taxon>Micromonosporaceae</taxon>
        <taxon>Micromonospora</taxon>
    </lineage>
</organism>
<proteinExistence type="predicted"/>
<keyword evidence="2" id="KW-1185">Reference proteome</keyword>
<gene>
    <name evidence="1" type="ORF">ACFPZ4_27065</name>
</gene>